<gene>
    <name evidence="4" type="ORF">KCG49_13975</name>
</gene>
<dbReference type="Proteomes" id="UP001138894">
    <property type="component" value="Unassembled WGS sequence"/>
</dbReference>
<dbReference type="GO" id="GO:0003677">
    <property type="term" value="F:DNA binding"/>
    <property type="evidence" value="ECO:0007669"/>
    <property type="project" value="UniProtKB-UniRule"/>
</dbReference>
<dbReference type="PROSITE" id="PS50977">
    <property type="entry name" value="HTH_TETR_2"/>
    <property type="match status" value="1"/>
</dbReference>
<reference evidence="4" key="1">
    <citation type="submission" date="2021-04" db="EMBL/GenBank/DDBJ databases">
        <authorList>
            <person name="Pira H."/>
            <person name="Risdian C."/>
            <person name="Wink J."/>
        </authorList>
    </citation>
    <scope>NUCLEOTIDE SEQUENCE</scope>
    <source>
        <strain evidence="4">WHY3</strain>
    </source>
</reference>
<dbReference type="AlphaFoldDB" id="A0A9X1FAT2"/>
<keyword evidence="5" id="KW-1185">Reference proteome</keyword>
<feature type="domain" description="HTH tetR-type" evidence="3">
    <location>
        <begin position="24"/>
        <end position="84"/>
    </location>
</feature>
<keyword evidence="1 2" id="KW-0238">DNA-binding</keyword>
<dbReference type="InterPro" id="IPR001647">
    <property type="entry name" value="HTH_TetR"/>
</dbReference>
<organism evidence="4 5">
    <name type="scientific">Winogradskyella luteola</name>
    <dbReference type="NCBI Taxonomy" id="2828330"/>
    <lineage>
        <taxon>Bacteria</taxon>
        <taxon>Pseudomonadati</taxon>
        <taxon>Bacteroidota</taxon>
        <taxon>Flavobacteriia</taxon>
        <taxon>Flavobacteriales</taxon>
        <taxon>Flavobacteriaceae</taxon>
        <taxon>Winogradskyella</taxon>
    </lineage>
</organism>
<name>A0A9X1FAT2_9FLAO</name>
<feature type="DNA-binding region" description="H-T-H motif" evidence="2">
    <location>
        <begin position="47"/>
        <end position="66"/>
    </location>
</feature>
<sequence>MINLLSNIKISVPDKIFIKDPESSDLGKRITEHSILLIDEIGFDSFTFKKLGTKIGSNESSIYRYFESKHKLLLYLTSWYWAWIEYQLVFATHNVPDNKVQLHTAIEVVTRTIKEDLNFTHINEVVLNRIIINEYSKSYLTKEVDSENKEGYFVVYKRLIKRLSEIINKVNPDYEFPSSLASTIVEGALHQHFLKAHFSSITDCGKDVTPTEFFLNLTQKVLKTTKDESR</sequence>
<dbReference type="RefSeq" id="WP_218547356.1">
    <property type="nucleotide sequence ID" value="NZ_JAGSPD010000013.1"/>
</dbReference>
<evidence type="ECO:0000313" key="5">
    <source>
        <dbReference type="Proteomes" id="UP001138894"/>
    </source>
</evidence>
<dbReference type="Pfam" id="PF00440">
    <property type="entry name" value="TetR_N"/>
    <property type="match status" value="1"/>
</dbReference>
<evidence type="ECO:0000313" key="4">
    <source>
        <dbReference type="EMBL" id="MBV7270299.1"/>
    </source>
</evidence>
<comment type="caution">
    <text evidence="4">The sequence shown here is derived from an EMBL/GenBank/DDBJ whole genome shotgun (WGS) entry which is preliminary data.</text>
</comment>
<proteinExistence type="predicted"/>
<protein>
    <submittedName>
        <fullName evidence="4">TetR/AcrR family transcriptional regulator</fullName>
    </submittedName>
</protein>
<evidence type="ECO:0000259" key="3">
    <source>
        <dbReference type="PROSITE" id="PS50977"/>
    </source>
</evidence>
<evidence type="ECO:0000256" key="1">
    <source>
        <dbReference type="ARBA" id="ARBA00023125"/>
    </source>
</evidence>
<evidence type="ECO:0000256" key="2">
    <source>
        <dbReference type="PROSITE-ProRule" id="PRU00335"/>
    </source>
</evidence>
<dbReference type="EMBL" id="JAGSPD010000013">
    <property type="protein sequence ID" value="MBV7270299.1"/>
    <property type="molecule type" value="Genomic_DNA"/>
</dbReference>
<accession>A0A9X1FAT2</accession>